<dbReference type="GeneID" id="136812737"/>
<evidence type="ECO:0000313" key="3">
    <source>
        <dbReference type="Proteomes" id="UP000594262"/>
    </source>
</evidence>
<feature type="transmembrane region" description="Helical" evidence="1">
    <location>
        <begin position="283"/>
        <end position="309"/>
    </location>
</feature>
<feature type="transmembrane region" description="Helical" evidence="1">
    <location>
        <begin position="110"/>
        <end position="130"/>
    </location>
</feature>
<dbReference type="Proteomes" id="UP000594262">
    <property type="component" value="Unplaced"/>
</dbReference>
<feature type="transmembrane region" description="Helical" evidence="1">
    <location>
        <begin position="163"/>
        <end position="188"/>
    </location>
</feature>
<feature type="transmembrane region" description="Helical" evidence="1">
    <location>
        <begin position="242"/>
        <end position="263"/>
    </location>
</feature>
<evidence type="ECO:0008006" key="4">
    <source>
        <dbReference type="Google" id="ProtNLM"/>
    </source>
</evidence>
<reference evidence="2" key="1">
    <citation type="submission" date="2021-01" db="UniProtKB">
        <authorList>
            <consortium name="EnsemblMetazoa"/>
        </authorList>
    </citation>
    <scope>IDENTIFICATION</scope>
</reference>
<name>A0A7M5WS88_9CNID</name>
<keyword evidence="1" id="KW-0472">Membrane</keyword>
<dbReference type="AlphaFoldDB" id="A0A7M5WS88"/>
<keyword evidence="1" id="KW-1133">Transmembrane helix</keyword>
<feature type="transmembrane region" description="Helical" evidence="1">
    <location>
        <begin position="208"/>
        <end position="230"/>
    </location>
</feature>
<keyword evidence="3" id="KW-1185">Reference proteome</keyword>
<dbReference type="OrthoDB" id="6018356at2759"/>
<evidence type="ECO:0000313" key="2">
    <source>
        <dbReference type="EnsemblMetazoa" id="CLYHEMP009243.1"/>
    </source>
</evidence>
<protein>
    <recommendedName>
        <fullName evidence="4">Transmembrane protein</fullName>
    </recommendedName>
</protein>
<accession>A0A7M5WS88</accession>
<dbReference type="RefSeq" id="XP_066925362.1">
    <property type="nucleotide sequence ID" value="XM_067069261.1"/>
</dbReference>
<proteinExistence type="predicted"/>
<dbReference type="EnsemblMetazoa" id="CLYHEMT009243.1">
    <property type="protein sequence ID" value="CLYHEMP009243.1"/>
    <property type="gene ID" value="CLYHEMG009243"/>
</dbReference>
<evidence type="ECO:0000256" key="1">
    <source>
        <dbReference type="SAM" id="Phobius"/>
    </source>
</evidence>
<sequence length="326" mass="36375">MCLSGEIPDNWPPLIELIIFLAFGGLDVFAHYNIWVISKTKIIDITGNMIFNVSLPNDTSSNFYPPITTAPSTNLTDNSTISGSTSISLFMNVTKTPDELWADLIEFRQFYFYVWLIGLVLFAVQTAWLIPNVIKHIISADPAVLKDPSAHCYFRSVFSVHVLFLLLGTFIFDIPISCLAMEMLSLIWKGEALTTDEKLVASKDMVMYSLLGLSLIALYKGMMPLFLWIGNPFCFPCIPLRLLIVMPGGLVVMVMTFTPPMGVAKNGLLTFAPPEMQAQLGELAGTFFQIGLIIWGLFFIVVFLITCCYCKFCREESKDGNTCLCC</sequence>
<keyword evidence="1" id="KW-0812">Transmembrane</keyword>
<organism evidence="2 3">
    <name type="scientific">Clytia hemisphaerica</name>
    <dbReference type="NCBI Taxonomy" id="252671"/>
    <lineage>
        <taxon>Eukaryota</taxon>
        <taxon>Metazoa</taxon>
        <taxon>Cnidaria</taxon>
        <taxon>Hydrozoa</taxon>
        <taxon>Hydroidolina</taxon>
        <taxon>Leptothecata</taxon>
        <taxon>Obeliida</taxon>
        <taxon>Clytiidae</taxon>
        <taxon>Clytia</taxon>
    </lineage>
</organism>